<dbReference type="Proteomes" id="UP000225706">
    <property type="component" value="Unassembled WGS sequence"/>
</dbReference>
<dbReference type="Gene3D" id="3.30.420.10">
    <property type="entry name" value="Ribonuclease H-like superfamily/Ribonuclease H"/>
    <property type="match status" value="1"/>
</dbReference>
<comment type="caution">
    <text evidence="9">The sequence shown here is derived from an EMBL/GenBank/DDBJ whole genome shotgun (WGS) entry which is preliminary data.</text>
</comment>
<evidence type="ECO:0000256" key="2">
    <source>
        <dbReference type="ARBA" id="ARBA00022722"/>
    </source>
</evidence>
<dbReference type="InterPro" id="IPR012337">
    <property type="entry name" value="RNaseH-like_sf"/>
</dbReference>
<keyword evidence="5" id="KW-0269">Exonuclease</keyword>
<keyword evidence="2" id="KW-0540">Nuclease</keyword>
<dbReference type="CDD" id="cd06127">
    <property type="entry name" value="DEDDh"/>
    <property type="match status" value="1"/>
</dbReference>
<feature type="region of interest" description="Disordered" evidence="7">
    <location>
        <begin position="1"/>
        <end position="54"/>
    </location>
</feature>
<feature type="compositionally biased region" description="Basic and acidic residues" evidence="7">
    <location>
        <begin position="38"/>
        <end position="49"/>
    </location>
</feature>
<evidence type="ECO:0000313" key="10">
    <source>
        <dbReference type="Proteomes" id="UP000225706"/>
    </source>
</evidence>
<dbReference type="GO" id="GO:0003676">
    <property type="term" value="F:nucleic acid binding"/>
    <property type="evidence" value="ECO:0007669"/>
    <property type="project" value="InterPro"/>
</dbReference>
<dbReference type="OrthoDB" id="5984084at2759"/>
<dbReference type="GO" id="GO:0006308">
    <property type="term" value="P:DNA catabolic process"/>
    <property type="evidence" value="ECO:0007669"/>
    <property type="project" value="TreeGrafter"/>
</dbReference>
<keyword evidence="10" id="KW-1185">Reference proteome</keyword>
<keyword evidence="6" id="KW-0460">Magnesium</keyword>
<gene>
    <name evidence="9" type="ORF">AWC38_SpisGene24239</name>
</gene>
<keyword evidence="3" id="KW-0479">Metal-binding</keyword>
<evidence type="ECO:0000256" key="6">
    <source>
        <dbReference type="ARBA" id="ARBA00022842"/>
    </source>
</evidence>
<evidence type="ECO:0000256" key="1">
    <source>
        <dbReference type="ARBA" id="ARBA00001946"/>
    </source>
</evidence>
<dbReference type="GO" id="GO:0008296">
    <property type="term" value="F:3'-5'-DNA exonuclease activity"/>
    <property type="evidence" value="ECO:0007669"/>
    <property type="project" value="TreeGrafter"/>
</dbReference>
<evidence type="ECO:0000256" key="4">
    <source>
        <dbReference type="ARBA" id="ARBA00022801"/>
    </source>
</evidence>
<evidence type="ECO:0000313" key="9">
    <source>
        <dbReference type="EMBL" id="PFX11891.1"/>
    </source>
</evidence>
<feature type="domain" description="Mutator-like transposase" evidence="8">
    <location>
        <begin position="130"/>
        <end position="261"/>
    </location>
</feature>
<dbReference type="InterPro" id="IPR040393">
    <property type="entry name" value="TREX1/2"/>
</dbReference>
<dbReference type="GO" id="GO:0005737">
    <property type="term" value="C:cytoplasm"/>
    <property type="evidence" value="ECO:0007669"/>
    <property type="project" value="TreeGrafter"/>
</dbReference>
<organism evidence="9 10">
    <name type="scientific">Stylophora pistillata</name>
    <name type="common">Smooth cauliflower coral</name>
    <dbReference type="NCBI Taxonomy" id="50429"/>
    <lineage>
        <taxon>Eukaryota</taxon>
        <taxon>Metazoa</taxon>
        <taxon>Cnidaria</taxon>
        <taxon>Anthozoa</taxon>
        <taxon>Hexacorallia</taxon>
        <taxon>Scleractinia</taxon>
        <taxon>Astrocoeniina</taxon>
        <taxon>Pocilloporidae</taxon>
        <taxon>Stylophora</taxon>
    </lineage>
</organism>
<evidence type="ECO:0000259" key="8">
    <source>
        <dbReference type="Pfam" id="PF20700"/>
    </source>
</evidence>
<protein>
    <recommendedName>
        <fullName evidence="8">Mutator-like transposase domain-containing protein</fullName>
    </recommendedName>
</protein>
<evidence type="ECO:0000256" key="3">
    <source>
        <dbReference type="ARBA" id="ARBA00022723"/>
    </source>
</evidence>
<sequence length="403" mass="45289">MVEMGLKRVADPGAVPTIQALPETNSSEVKKRPVQSADSKHLEVADRTKKQPRKTPLLDRAIPVVFKFTRRIAKEKVMNVRKDACKVSTSSIGLSADCTQENVKLFDHLTPQVQQLLADTRKLQTRNGLRCATCETGSRQSKTPCIHDCRLNWEGSSKAMEADVCVHLVKSCGEINAVVSVFVGEDDSSTISKVRKIVEHEVAKWSDVVHGKRSFGSSLYSIKTQNKSLTDMLIQYFQRCFGYALKQNKDDEEDNNAEILQIETTHGKDELSIYIKPSNVILPETSAVNKLAFQRGILFYDRKPITDAVAIDVALKTFIEWLKSRMPCILVAHNYKSFDARFLVQEAEKNGVMDDLVKTVSCFTDSLSAFRELLPERKSHSQENLVQDLMCKSYEARNALADV</sequence>
<dbReference type="AlphaFoldDB" id="A0A2B4R2N8"/>
<dbReference type="GO" id="GO:0046872">
    <property type="term" value="F:metal ion binding"/>
    <property type="evidence" value="ECO:0007669"/>
    <property type="project" value="UniProtKB-KW"/>
</dbReference>
<evidence type="ECO:0000256" key="7">
    <source>
        <dbReference type="SAM" id="MobiDB-lite"/>
    </source>
</evidence>
<keyword evidence="4" id="KW-0378">Hydrolase</keyword>
<dbReference type="SUPFAM" id="SSF53098">
    <property type="entry name" value="Ribonuclease H-like"/>
    <property type="match status" value="1"/>
</dbReference>
<reference evidence="10" key="1">
    <citation type="journal article" date="2017" name="bioRxiv">
        <title>Comparative analysis of the genomes of Stylophora pistillata and Acropora digitifera provides evidence for extensive differences between species of corals.</title>
        <authorList>
            <person name="Voolstra C.R."/>
            <person name="Li Y."/>
            <person name="Liew Y.J."/>
            <person name="Baumgarten S."/>
            <person name="Zoccola D."/>
            <person name="Flot J.-F."/>
            <person name="Tambutte S."/>
            <person name="Allemand D."/>
            <person name="Aranda M."/>
        </authorList>
    </citation>
    <scope>NUCLEOTIDE SEQUENCE [LARGE SCALE GENOMIC DNA]</scope>
</reference>
<dbReference type="Pfam" id="PF20700">
    <property type="entry name" value="Mutator"/>
    <property type="match status" value="1"/>
</dbReference>
<dbReference type="PANTHER" id="PTHR13058:SF22">
    <property type="entry name" value="EXODEOXYRIBONUCLEASE III"/>
    <property type="match status" value="1"/>
</dbReference>
<dbReference type="PANTHER" id="PTHR13058">
    <property type="entry name" value="THREE PRIME REPAIR EXONUCLEASE 1, 2"/>
    <property type="match status" value="1"/>
</dbReference>
<feature type="compositionally biased region" description="Basic and acidic residues" evidence="7">
    <location>
        <begin position="1"/>
        <end position="10"/>
    </location>
</feature>
<dbReference type="InterPro" id="IPR036397">
    <property type="entry name" value="RNaseH_sf"/>
</dbReference>
<accession>A0A2B4R2N8</accession>
<evidence type="ECO:0000256" key="5">
    <source>
        <dbReference type="ARBA" id="ARBA00022839"/>
    </source>
</evidence>
<dbReference type="EMBL" id="LSMT01001772">
    <property type="protein sequence ID" value="PFX11891.1"/>
    <property type="molecule type" value="Genomic_DNA"/>
</dbReference>
<name>A0A2B4R2N8_STYPI</name>
<comment type="cofactor">
    <cofactor evidence="1">
        <name>Mg(2+)</name>
        <dbReference type="ChEBI" id="CHEBI:18420"/>
    </cofactor>
</comment>
<proteinExistence type="predicted"/>
<dbReference type="InterPro" id="IPR049012">
    <property type="entry name" value="Mutator_transp_dom"/>
</dbReference>